<reference evidence="1" key="1">
    <citation type="submission" date="2019-12" db="EMBL/GenBank/DDBJ databases">
        <title>Genome sequencing and annotation of Brassica cretica.</title>
        <authorList>
            <person name="Studholme D.J."/>
            <person name="Sarris P.F."/>
        </authorList>
    </citation>
    <scope>NUCLEOTIDE SEQUENCE</scope>
    <source>
        <strain evidence="1">PFS-001/15</strain>
        <tissue evidence="1">Leaf</tissue>
    </source>
</reference>
<sequence>MDEYEAMIDQQASKERIPIGKRAKSRKIYVSKHLRREANKAELVGFRKRVKRIHTDMSFEDAYHNRKPKRTLKKEQDSGKFLIPCCIHYHDLPNSLCDTGSTVSIMAIDTSQDSFTFVDNSKANSAGMIKNIKTTEEKSTPISLALAGSNSESLLSLIASVDHFFDSPLRNLSSLVYLPRFNISICSCLCIDYIEKGNPKFYPFRMSSEHDKSLVWISSSGEKSLPPGSGFLPPASRSLPPGLGPASGFRLPARPQLLILAQAKISSSSAGSPMLTEAHRRIMLIAAYDRFTICSGHVPSRTDDSY</sequence>
<gene>
    <name evidence="1" type="ORF">F2Q68_00040013</name>
</gene>
<proteinExistence type="predicted"/>
<protein>
    <submittedName>
        <fullName evidence="1">Uncharacterized protein</fullName>
    </submittedName>
</protein>
<accession>A0A8S9MG02</accession>
<name>A0A8S9MG02_BRACR</name>
<dbReference type="EMBL" id="QGKW02000007">
    <property type="protein sequence ID" value="KAF2616529.1"/>
    <property type="molecule type" value="Genomic_DNA"/>
</dbReference>
<evidence type="ECO:0000313" key="1">
    <source>
        <dbReference type="EMBL" id="KAF2616529.1"/>
    </source>
</evidence>
<comment type="caution">
    <text evidence="1">The sequence shown here is derived from an EMBL/GenBank/DDBJ whole genome shotgun (WGS) entry which is preliminary data.</text>
</comment>
<organism evidence="1 2">
    <name type="scientific">Brassica cretica</name>
    <name type="common">Mustard</name>
    <dbReference type="NCBI Taxonomy" id="69181"/>
    <lineage>
        <taxon>Eukaryota</taxon>
        <taxon>Viridiplantae</taxon>
        <taxon>Streptophyta</taxon>
        <taxon>Embryophyta</taxon>
        <taxon>Tracheophyta</taxon>
        <taxon>Spermatophyta</taxon>
        <taxon>Magnoliopsida</taxon>
        <taxon>eudicotyledons</taxon>
        <taxon>Gunneridae</taxon>
        <taxon>Pentapetalae</taxon>
        <taxon>rosids</taxon>
        <taxon>malvids</taxon>
        <taxon>Brassicales</taxon>
        <taxon>Brassicaceae</taxon>
        <taxon>Brassiceae</taxon>
        <taxon>Brassica</taxon>
    </lineage>
</organism>
<evidence type="ECO:0000313" key="2">
    <source>
        <dbReference type="Proteomes" id="UP000712281"/>
    </source>
</evidence>
<dbReference type="AlphaFoldDB" id="A0A8S9MG02"/>
<dbReference type="Proteomes" id="UP000712281">
    <property type="component" value="Unassembled WGS sequence"/>
</dbReference>